<keyword evidence="3 8" id="KW-0540">Nuclease</keyword>
<dbReference type="InterPro" id="IPR002716">
    <property type="entry name" value="PIN_dom"/>
</dbReference>
<keyword evidence="11" id="KW-1185">Reference proteome</keyword>
<reference evidence="11" key="1">
    <citation type="journal article" date="2010" name="Stand. Genomic Sci.">
        <title>Complete genome sequence of Syntrophothermus lipocalidus type strain (TGB-C1T).</title>
        <authorList>
            <consortium name="US DOE Joint Genome Institute (JGI-PGF)"/>
            <person name="Djao O."/>
            <person name="Zhang X."/>
            <person name="Lucas S."/>
            <person name="Lapidus A."/>
            <person name="Glavina Del Rio T."/>
            <person name="Nolan M."/>
            <person name="Tice H."/>
            <person name="Cheng J."/>
            <person name="Han C."/>
            <person name="Tapia R."/>
            <person name="Goodwin L."/>
            <person name="Pitluck S."/>
            <person name="Liolios K."/>
            <person name="Ivanova N."/>
            <person name="Mavromatis K."/>
            <person name="Mikhailova N."/>
            <person name="Ovchinnikova G."/>
            <person name="Pati A."/>
            <person name="Brambilla E."/>
            <person name="Chen A."/>
            <person name="Palaniappan K."/>
            <person name="Land M."/>
            <person name="Hauser L."/>
            <person name="Chang Y."/>
            <person name="Jeffries C."/>
            <person name="Rohde M."/>
            <person name="Sikorski J."/>
            <person name="Spring S."/>
            <person name="Goker M."/>
            <person name="Detter J."/>
            <person name="Woyke T."/>
            <person name="Bristow J."/>
            <person name="Eisen J."/>
            <person name="Markowitz V."/>
            <person name="Hugenholtz P."/>
            <person name="Kyrpides N."/>
            <person name="Klenk H."/>
        </authorList>
    </citation>
    <scope>NUCLEOTIDE SEQUENCE [LARGE SCALE GENOMIC DNA]</scope>
    <source>
        <strain evidence="11">DSM 12680 / TGB-C1</strain>
    </source>
</reference>
<dbReference type="AlphaFoldDB" id="D7CIZ9"/>
<dbReference type="GO" id="GO:0004540">
    <property type="term" value="F:RNA nuclease activity"/>
    <property type="evidence" value="ECO:0007669"/>
    <property type="project" value="InterPro"/>
</dbReference>
<dbReference type="GO" id="GO:0016787">
    <property type="term" value="F:hydrolase activity"/>
    <property type="evidence" value="ECO:0007669"/>
    <property type="project" value="UniProtKB-KW"/>
</dbReference>
<accession>D7CIZ9</accession>
<dbReference type="InterPro" id="IPR029060">
    <property type="entry name" value="PIN-like_dom_sf"/>
</dbReference>
<reference evidence="10 11" key="2">
    <citation type="journal article" date="2010" name="Stand. Genomic Sci.">
        <title>Complete genome sequence of Syntrophothermus lipocalidus type strain (TGB-C1).</title>
        <authorList>
            <person name="Djao O.D."/>
            <person name="Zhang X."/>
            <person name="Lucas S."/>
            <person name="Lapidus A."/>
            <person name="Del Rio T.G."/>
            <person name="Nolan M."/>
            <person name="Tice H."/>
            <person name="Cheng J.F."/>
            <person name="Han C."/>
            <person name="Tapia R."/>
            <person name="Goodwin L."/>
            <person name="Pitluck S."/>
            <person name="Liolios K."/>
            <person name="Ivanova N."/>
            <person name="Mavromatis K."/>
            <person name="Mikhailova N."/>
            <person name="Ovchinnikova G."/>
            <person name="Pati A."/>
            <person name="Brambilla E."/>
            <person name="Chen A."/>
            <person name="Palaniappan K."/>
            <person name="Land M."/>
            <person name="Hauser L."/>
            <person name="Chang Y.J."/>
            <person name="Jeffries C.D."/>
            <person name="Rohde M."/>
            <person name="Sikorski J."/>
            <person name="Spring S."/>
            <person name="Goker M."/>
            <person name="Detter J.C."/>
            <person name="Woyke T."/>
            <person name="Bristow J."/>
            <person name="Eisen J.A."/>
            <person name="Markowitz V."/>
            <person name="Hugenholtz P."/>
            <person name="Kyrpides N.C."/>
            <person name="Klenk H.P."/>
        </authorList>
    </citation>
    <scope>NUCLEOTIDE SEQUENCE [LARGE SCALE GENOMIC DNA]</scope>
    <source>
        <strain evidence="11">DSM 12680 / TGB-C1</strain>
    </source>
</reference>
<feature type="domain" description="PIN" evidence="9">
    <location>
        <begin position="6"/>
        <end position="122"/>
    </location>
</feature>
<dbReference type="STRING" id="643648.Slip_2134"/>
<comment type="function">
    <text evidence="8">Toxic component of a toxin-antitoxin (TA) system. An RNase.</text>
</comment>
<dbReference type="SUPFAM" id="SSF88723">
    <property type="entry name" value="PIN domain-like"/>
    <property type="match status" value="1"/>
</dbReference>
<keyword evidence="8" id="KW-0800">Toxin</keyword>
<dbReference type="Pfam" id="PF01850">
    <property type="entry name" value="PIN"/>
    <property type="match status" value="1"/>
</dbReference>
<dbReference type="InterPro" id="IPR050556">
    <property type="entry name" value="Type_II_TA_system_RNase"/>
</dbReference>
<comment type="similarity">
    <text evidence="7 8">Belongs to the PINc/VapC protein family.</text>
</comment>
<dbReference type="RefSeq" id="WP_013176279.1">
    <property type="nucleotide sequence ID" value="NC_014220.1"/>
</dbReference>
<protein>
    <recommendedName>
        <fullName evidence="8">Ribonuclease VapC</fullName>
        <shortName evidence="8">RNase VapC</shortName>
        <ecNumber evidence="8">3.1.-.-</ecNumber>
    </recommendedName>
    <alternativeName>
        <fullName evidence="8">Toxin VapC</fullName>
    </alternativeName>
</protein>
<name>D7CIZ9_SYNLT</name>
<evidence type="ECO:0000313" key="11">
    <source>
        <dbReference type="Proteomes" id="UP000000378"/>
    </source>
</evidence>
<evidence type="ECO:0000256" key="1">
    <source>
        <dbReference type="ARBA" id="ARBA00001946"/>
    </source>
</evidence>
<dbReference type="CDD" id="cd18758">
    <property type="entry name" value="PIN_MtVapC3-like"/>
    <property type="match status" value="1"/>
</dbReference>
<evidence type="ECO:0000256" key="6">
    <source>
        <dbReference type="ARBA" id="ARBA00022842"/>
    </source>
</evidence>
<keyword evidence="4 8" id="KW-0479">Metal-binding</keyword>
<evidence type="ECO:0000256" key="2">
    <source>
        <dbReference type="ARBA" id="ARBA00022649"/>
    </source>
</evidence>
<dbReference type="KEGG" id="slp:Slip_2134"/>
<dbReference type="HOGENOM" id="CLU_118482_1_1_9"/>
<dbReference type="InterPro" id="IPR022907">
    <property type="entry name" value="VapC_family"/>
</dbReference>
<dbReference type="GO" id="GO:0000287">
    <property type="term" value="F:magnesium ion binding"/>
    <property type="evidence" value="ECO:0007669"/>
    <property type="project" value="UniProtKB-UniRule"/>
</dbReference>
<keyword evidence="6 8" id="KW-0460">Magnesium</keyword>
<organism evidence="10 11">
    <name type="scientific">Syntrophothermus lipocalidus (strain DSM 12680 / TGB-C1)</name>
    <dbReference type="NCBI Taxonomy" id="643648"/>
    <lineage>
        <taxon>Bacteria</taxon>
        <taxon>Bacillati</taxon>
        <taxon>Bacillota</taxon>
        <taxon>Clostridia</taxon>
        <taxon>Eubacteriales</taxon>
        <taxon>Syntrophomonadaceae</taxon>
        <taxon>Syntrophothermus</taxon>
    </lineage>
</organism>
<evidence type="ECO:0000256" key="7">
    <source>
        <dbReference type="ARBA" id="ARBA00038093"/>
    </source>
</evidence>
<evidence type="ECO:0000256" key="8">
    <source>
        <dbReference type="HAMAP-Rule" id="MF_00265"/>
    </source>
</evidence>
<keyword evidence="5 8" id="KW-0378">Hydrolase</keyword>
<sequence>MSERFLVDTSVWIEALRPRGKPEVASWLREALIRDAVVLIPLVKEEILMGARDEKQFSELEEMLGALPLLKEKPEIWERVASIGFSLRRQGLRIPTLDLLIICWALTYECTLAHRDHHFTLAAERIPGLKTVTLLSS</sequence>
<proteinExistence type="inferred from homology"/>
<dbReference type="PANTHER" id="PTHR33653:SF1">
    <property type="entry name" value="RIBONUCLEASE VAPC2"/>
    <property type="match status" value="1"/>
</dbReference>
<evidence type="ECO:0000256" key="5">
    <source>
        <dbReference type="ARBA" id="ARBA00022801"/>
    </source>
</evidence>
<comment type="cofactor">
    <cofactor evidence="1 8">
        <name>Mg(2+)</name>
        <dbReference type="ChEBI" id="CHEBI:18420"/>
    </cofactor>
</comment>
<feature type="binding site" evidence="8">
    <location>
        <position position="98"/>
    </location>
    <ligand>
        <name>Mg(2+)</name>
        <dbReference type="ChEBI" id="CHEBI:18420"/>
    </ligand>
</feature>
<evidence type="ECO:0000256" key="4">
    <source>
        <dbReference type="ARBA" id="ARBA00022723"/>
    </source>
</evidence>
<dbReference type="Gene3D" id="3.40.50.1010">
    <property type="entry name" value="5'-nuclease"/>
    <property type="match status" value="1"/>
</dbReference>
<feature type="binding site" evidence="8">
    <location>
        <position position="8"/>
    </location>
    <ligand>
        <name>Mg(2+)</name>
        <dbReference type="ChEBI" id="CHEBI:18420"/>
    </ligand>
</feature>
<gene>
    <name evidence="8" type="primary">vapC</name>
    <name evidence="10" type="ordered locus">Slip_2134</name>
</gene>
<evidence type="ECO:0000313" key="10">
    <source>
        <dbReference type="EMBL" id="ADI02877.1"/>
    </source>
</evidence>
<dbReference type="GO" id="GO:0090729">
    <property type="term" value="F:toxin activity"/>
    <property type="evidence" value="ECO:0007669"/>
    <property type="project" value="UniProtKB-KW"/>
</dbReference>
<dbReference type="Proteomes" id="UP000000378">
    <property type="component" value="Chromosome"/>
</dbReference>
<dbReference type="OrthoDB" id="9799448at2"/>
<evidence type="ECO:0000259" key="9">
    <source>
        <dbReference type="Pfam" id="PF01850"/>
    </source>
</evidence>
<keyword evidence="2 8" id="KW-1277">Toxin-antitoxin system</keyword>
<dbReference type="HAMAP" id="MF_00265">
    <property type="entry name" value="VapC_Nob1"/>
    <property type="match status" value="1"/>
</dbReference>
<dbReference type="PANTHER" id="PTHR33653">
    <property type="entry name" value="RIBONUCLEASE VAPC2"/>
    <property type="match status" value="1"/>
</dbReference>
<dbReference type="EMBL" id="CP002048">
    <property type="protein sequence ID" value="ADI02877.1"/>
    <property type="molecule type" value="Genomic_DNA"/>
</dbReference>
<evidence type="ECO:0000256" key="3">
    <source>
        <dbReference type="ARBA" id="ARBA00022722"/>
    </source>
</evidence>
<dbReference type="EC" id="3.1.-.-" evidence="8"/>
<dbReference type="eggNOG" id="COG1487">
    <property type="taxonomic scope" value="Bacteria"/>
</dbReference>